<proteinExistence type="predicted"/>
<dbReference type="EMBL" id="JAMKPW020000005">
    <property type="protein sequence ID" value="KAK8217627.1"/>
    <property type="molecule type" value="Genomic_DNA"/>
</dbReference>
<organism evidence="1 2">
    <name type="scientific">Zalaria obscura</name>
    <dbReference type="NCBI Taxonomy" id="2024903"/>
    <lineage>
        <taxon>Eukaryota</taxon>
        <taxon>Fungi</taxon>
        <taxon>Dikarya</taxon>
        <taxon>Ascomycota</taxon>
        <taxon>Pezizomycotina</taxon>
        <taxon>Dothideomycetes</taxon>
        <taxon>Dothideomycetidae</taxon>
        <taxon>Dothideales</taxon>
        <taxon>Zalariaceae</taxon>
        <taxon>Zalaria</taxon>
    </lineage>
</organism>
<gene>
    <name evidence="1" type="ORF">M8818_001386</name>
</gene>
<evidence type="ECO:0000313" key="2">
    <source>
        <dbReference type="Proteomes" id="UP001320706"/>
    </source>
</evidence>
<keyword evidence="2" id="KW-1185">Reference proteome</keyword>
<evidence type="ECO:0000313" key="1">
    <source>
        <dbReference type="EMBL" id="KAK8217627.1"/>
    </source>
</evidence>
<reference evidence="1" key="1">
    <citation type="submission" date="2024-02" db="EMBL/GenBank/DDBJ databases">
        <title>Metagenome Assembled Genome of Zalaria obscura JY119.</title>
        <authorList>
            <person name="Vighnesh L."/>
            <person name="Jagadeeshwari U."/>
            <person name="Venkata Ramana C."/>
            <person name="Sasikala C."/>
        </authorList>
    </citation>
    <scope>NUCLEOTIDE SEQUENCE</scope>
    <source>
        <strain evidence="1">JY119</strain>
    </source>
</reference>
<dbReference type="Proteomes" id="UP001320706">
    <property type="component" value="Unassembled WGS sequence"/>
</dbReference>
<protein>
    <submittedName>
        <fullName evidence="1">Uncharacterized protein</fullName>
    </submittedName>
</protein>
<name>A0ACC3SL04_9PEZI</name>
<sequence>MLYADYNVRMPENTNKWKLATIIWAGNFFGCGLTEALGAAFMSGVAANAGLADAYDKSGVGGLMGYALEPIHGFGKFLLVIMALRFVITARLCLTVDSSNALDSIIGCNIINNYSFAFACQNLGDWALKVPRFIWSILGSVIYIIFAIAGEEKFASILESFLSIVGYYSTPFYCIVCIEHFWFRKTKYPLEDWNNLNVLPTGYAGVSAIVLGFVGAILSMDQTWYEGVVSRAIKPDGAELGWIFSGSFATIAFVPLRMLEITYTGR</sequence>
<comment type="caution">
    <text evidence="1">The sequence shown here is derived from an EMBL/GenBank/DDBJ whole genome shotgun (WGS) entry which is preliminary data.</text>
</comment>
<accession>A0ACC3SL04</accession>